<dbReference type="SUPFAM" id="SSF117396">
    <property type="entry name" value="TM1631-like"/>
    <property type="match status" value="1"/>
</dbReference>
<dbReference type="InterPro" id="IPR036520">
    <property type="entry name" value="UPF0759_sf"/>
</dbReference>
<proteinExistence type="predicted"/>
<protein>
    <submittedName>
        <fullName evidence="1">DUF72 domain-containing protein</fullName>
    </submittedName>
</protein>
<keyword evidence="2" id="KW-1185">Reference proteome</keyword>
<dbReference type="InterPro" id="IPR002763">
    <property type="entry name" value="DUF72"/>
</dbReference>
<dbReference type="Gene3D" id="3.20.20.410">
    <property type="entry name" value="Protein of unknown function UPF0759"/>
    <property type="match status" value="1"/>
</dbReference>
<dbReference type="PANTHER" id="PTHR30348">
    <property type="entry name" value="UNCHARACTERIZED PROTEIN YECE"/>
    <property type="match status" value="1"/>
</dbReference>
<dbReference type="Proteomes" id="UP001056201">
    <property type="component" value="Chromosome 2"/>
</dbReference>
<accession>A0ABY4SD60</accession>
<dbReference type="PANTHER" id="PTHR30348:SF4">
    <property type="entry name" value="DUF72 DOMAIN-CONTAINING PROTEIN"/>
    <property type="match status" value="1"/>
</dbReference>
<dbReference type="EMBL" id="CP097636">
    <property type="protein sequence ID" value="URI10525.1"/>
    <property type="molecule type" value="Genomic_DNA"/>
</dbReference>
<dbReference type="Pfam" id="PF01904">
    <property type="entry name" value="DUF72"/>
    <property type="match status" value="1"/>
</dbReference>
<evidence type="ECO:0000313" key="1">
    <source>
        <dbReference type="EMBL" id="URI10525.1"/>
    </source>
</evidence>
<evidence type="ECO:0000313" key="2">
    <source>
        <dbReference type="Proteomes" id="UP001056201"/>
    </source>
</evidence>
<name>A0ABY4SD60_AQUTE</name>
<sequence>MSSTPRIRVGIGGWNFAPWRDNFYPAGWPQARELEYAAQHVTAIEVNSTYYSAQKPATYAKWRDAAPEGFVFSLKASRYATQKRVLAEAGESIDRFIGSGIAELGDKLGPIVWQLAPTKVFDEEDLSRFFALLPGAVGGLPLRHALEVRHPSFASPDYLALARRFGVTTVFTDALDRFPVIADLTGSFVYARLLSADSAIPTGYAPEVLDRWAVAARHWAEGGVDADLPRVAPSLQPAGQPQDVFVYFINGAKERAPAAAMALLQRLQAP</sequence>
<gene>
    <name evidence="1" type="ORF">MW290_16095</name>
</gene>
<dbReference type="RefSeq" id="WP_250198732.1">
    <property type="nucleotide sequence ID" value="NZ_CP097636.1"/>
</dbReference>
<reference evidence="1" key="1">
    <citation type="submission" date="2022-05" db="EMBL/GenBank/DDBJ databases">
        <title>An RpoN-dependent PEP-CTERM gene is involved in floc formation of an Aquincola tertiaricarbonis strain.</title>
        <authorList>
            <person name="Qiu D."/>
            <person name="Xia M."/>
        </authorList>
    </citation>
    <scope>NUCLEOTIDE SEQUENCE</scope>
    <source>
        <strain evidence="1">RN12</strain>
    </source>
</reference>
<organism evidence="1 2">
    <name type="scientific">Aquincola tertiaricarbonis</name>
    <dbReference type="NCBI Taxonomy" id="391953"/>
    <lineage>
        <taxon>Bacteria</taxon>
        <taxon>Pseudomonadati</taxon>
        <taxon>Pseudomonadota</taxon>
        <taxon>Betaproteobacteria</taxon>
        <taxon>Burkholderiales</taxon>
        <taxon>Sphaerotilaceae</taxon>
        <taxon>Aquincola</taxon>
    </lineage>
</organism>